<feature type="domain" description="ABC transporter" evidence="9">
    <location>
        <begin position="361"/>
        <end position="594"/>
    </location>
</feature>
<evidence type="ECO:0000256" key="8">
    <source>
        <dbReference type="SAM" id="Phobius"/>
    </source>
</evidence>
<keyword evidence="12" id="KW-1185">Reference proteome</keyword>
<dbReference type="InterPro" id="IPR017871">
    <property type="entry name" value="ABC_transporter-like_CS"/>
</dbReference>
<keyword evidence="6 8" id="KW-0472">Membrane</keyword>
<dbReference type="EMBL" id="JANCPR020000024">
    <property type="protein sequence ID" value="MDJ1134873.1"/>
    <property type="molecule type" value="Genomic_DNA"/>
</dbReference>
<keyword evidence="4 11" id="KW-0067">ATP-binding</keyword>
<accession>A0ABT7A0L3</accession>
<feature type="transmembrane region" description="Helical" evidence="8">
    <location>
        <begin position="46"/>
        <end position="66"/>
    </location>
</feature>
<evidence type="ECO:0000256" key="6">
    <source>
        <dbReference type="ARBA" id="ARBA00023136"/>
    </source>
</evidence>
<name>A0ABT7A0L3_9ACTN</name>
<feature type="domain" description="ABC transmembrane type-1" evidence="10">
    <location>
        <begin position="47"/>
        <end position="326"/>
    </location>
</feature>
<dbReference type="PANTHER" id="PTHR43394:SF1">
    <property type="entry name" value="ATP-BINDING CASSETTE SUB-FAMILY B MEMBER 10, MITOCHONDRIAL"/>
    <property type="match status" value="1"/>
</dbReference>
<dbReference type="Proteomes" id="UP001214441">
    <property type="component" value="Unassembled WGS sequence"/>
</dbReference>
<evidence type="ECO:0000259" key="9">
    <source>
        <dbReference type="PROSITE" id="PS50893"/>
    </source>
</evidence>
<feature type="region of interest" description="Disordered" evidence="7">
    <location>
        <begin position="1"/>
        <end position="25"/>
    </location>
</feature>
<dbReference type="InterPro" id="IPR003593">
    <property type="entry name" value="AAA+_ATPase"/>
</dbReference>
<dbReference type="Gene3D" id="1.20.1560.10">
    <property type="entry name" value="ABC transporter type 1, transmembrane domain"/>
    <property type="match status" value="1"/>
</dbReference>
<keyword evidence="5 8" id="KW-1133">Transmembrane helix</keyword>
<organism evidence="11 12">
    <name type="scientific">Streptomyces iconiensis</name>
    <dbReference type="NCBI Taxonomy" id="1384038"/>
    <lineage>
        <taxon>Bacteria</taxon>
        <taxon>Bacillati</taxon>
        <taxon>Actinomycetota</taxon>
        <taxon>Actinomycetes</taxon>
        <taxon>Kitasatosporales</taxon>
        <taxon>Streptomycetaceae</taxon>
        <taxon>Streptomyces</taxon>
    </lineage>
</organism>
<evidence type="ECO:0000256" key="1">
    <source>
        <dbReference type="ARBA" id="ARBA00004651"/>
    </source>
</evidence>
<dbReference type="SMART" id="SM00382">
    <property type="entry name" value="AAA"/>
    <property type="match status" value="1"/>
</dbReference>
<keyword evidence="2 8" id="KW-0812">Transmembrane</keyword>
<protein>
    <submittedName>
        <fullName evidence="11">ABC transporter ATP-binding protein</fullName>
    </submittedName>
</protein>
<dbReference type="SUPFAM" id="SSF90123">
    <property type="entry name" value="ABC transporter transmembrane region"/>
    <property type="match status" value="1"/>
</dbReference>
<dbReference type="SUPFAM" id="SSF52540">
    <property type="entry name" value="P-loop containing nucleoside triphosphate hydrolases"/>
    <property type="match status" value="1"/>
</dbReference>
<evidence type="ECO:0000313" key="11">
    <source>
        <dbReference type="EMBL" id="MDJ1134873.1"/>
    </source>
</evidence>
<feature type="transmembrane region" description="Helical" evidence="8">
    <location>
        <begin position="183"/>
        <end position="202"/>
    </location>
</feature>
<proteinExistence type="predicted"/>
<dbReference type="Gene3D" id="3.40.50.300">
    <property type="entry name" value="P-loop containing nucleotide triphosphate hydrolases"/>
    <property type="match status" value="1"/>
</dbReference>
<keyword evidence="3" id="KW-0547">Nucleotide-binding</keyword>
<evidence type="ECO:0000259" key="10">
    <source>
        <dbReference type="PROSITE" id="PS50929"/>
    </source>
</evidence>
<dbReference type="PROSITE" id="PS50929">
    <property type="entry name" value="ABC_TM1F"/>
    <property type="match status" value="1"/>
</dbReference>
<dbReference type="Pfam" id="PF00664">
    <property type="entry name" value="ABC_membrane"/>
    <property type="match status" value="1"/>
</dbReference>
<comment type="caution">
    <text evidence="11">The sequence shown here is derived from an EMBL/GenBank/DDBJ whole genome shotgun (WGS) entry which is preliminary data.</text>
</comment>
<evidence type="ECO:0000256" key="3">
    <source>
        <dbReference type="ARBA" id="ARBA00022741"/>
    </source>
</evidence>
<dbReference type="RefSeq" id="WP_274045752.1">
    <property type="nucleotide sequence ID" value="NZ_JANCPR020000024.1"/>
</dbReference>
<gene>
    <name evidence="11" type="ORF">NMN56_023525</name>
</gene>
<dbReference type="InterPro" id="IPR039421">
    <property type="entry name" value="Type_1_exporter"/>
</dbReference>
<dbReference type="GO" id="GO:0005524">
    <property type="term" value="F:ATP binding"/>
    <property type="evidence" value="ECO:0007669"/>
    <property type="project" value="UniProtKB-KW"/>
</dbReference>
<evidence type="ECO:0000313" key="12">
    <source>
        <dbReference type="Proteomes" id="UP001214441"/>
    </source>
</evidence>
<dbReference type="InterPro" id="IPR036640">
    <property type="entry name" value="ABC1_TM_sf"/>
</dbReference>
<reference evidence="11 12" key="1">
    <citation type="submission" date="2023-05" db="EMBL/GenBank/DDBJ databases">
        <title>Streptantibioticus silvisoli sp. nov., acidotolerant actinomycetes 1 from pine litter.</title>
        <authorList>
            <person name="Swiecimska M."/>
            <person name="Golinska P."/>
            <person name="Sangal V."/>
            <person name="Wachnowicz B."/>
            <person name="Goodfellow M."/>
        </authorList>
    </citation>
    <scope>NUCLEOTIDE SEQUENCE [LARGE SCALE GENOMIC DNA]</scope>
    <source>
        <strain evidence="11 12">DSM 42109</strain>
    </source>
</reference>
<evidence type="ECO:0000256" key="5">
    <source>
        <dbReference type="ARBA" id="ARBA00022989"/>
    </source>
</evidence>
<dbReference type="PROSITE" id="PS50893">
    <property type="entry name" value="ABC_TRANSPORTER_2"/>
    <property type="match status" value="1"/>
</dbReference>
<evidence type="ECO:0000256" key="4">
    <source>
        <dbReference type="ARBA" id="ARBA00022840"/>
    </source>
</evidence>
<dbReference type="Pfam" id="PF00005">
    <property type="entry name" value="ABC_tran"/>
    <property type="match status" value="1"/>
</dbReference>
<dbReference type="CDD" id="cd18551">
    <property type="entry name" value="ABC_6TM_LmrA_like"/>
    <property type="match status" value="1"/>
</dbReference>
<feature type="transmembrane region" description="Helical" evidence="8">
    <location>
        <begin position="273"/>
        <end position="291"/>
    </location>
</feature>
<evidence type="ECO:0000256" key="7">
    <source>
        <dbReference type="SAM" id="MobiDB-lite"/>
    </source>
</evidence>
<feature type="transmembrane region" description="Helical" evidence="8">
    <location>
        <begin position="158"/>
        <end position="177"/>
    </location>
</feature>
<feature type="transmembrane region" description="Helical" evidence="8">
    <location>
        <begin position="78"/>
        <end position="97"/>
    </location>
</feature>
<evidence type="ECO:0000256" key="2">
    <source>
        <dbReference type="ARBA" id="ARBA00022692"/>
    </source>
</evidence>
<dbReference type="InterPro" id="IPR027417">
    <property type="entry name" value="P-loop_NTPase"/>
</dbReference>
<dbReference type="PROSITE" id="PS00211">
    <property type="entry name" value="ABC_TRANSPORTER_1"/>
    <property type="match status" value="1"/>
</dbReference>
<comment type="subcellular location">
    <subcellularLocation>
        <location evidence="1">Cell membrane</location>
        <topology evidence="1">Multi-pass membrane protein</topology>
    </subcellularLocation>
</comment>
<dbReference type="InterPro" id="IPR003439">
    <property type="entry name" value="ABC_transporter-like_ATP-bd"/>
</dbReference>
<sequence length="614" mass="64552">MTQTVPRAEATQPSPAAPAGGGPAPPRVRATWRALRGYIRPYRAPIALGGLLNLAAALLVLAQPLVAKALVDALGRDGPVTGIVLGLTGLVFLGMLVRAAGQYVLERAAESITRDARRQLAARLMRLRVAEMDRSRPGDLMSRVIADTTLLRQVTTQALVSAVIGGLTLVATVVLMAVLDAPLLGVCLAAVVLIGCCVTLIMPRIAHATRRVQESVGAAATVLERAFGAFRTIKAAGAEAREAAALDEAVDEAWHGGVRVAGLRSVASSATGFAVHVAFLAVLGVGGARVASGAVELSTLIAFLLLTFQLASPVGQLVEAAAQYQAGSAAVFRIQQAQGMDVEQPSPGRPGTRRCPATVEFRRVDFRYRAELPQVHRDLSFRAEGPGTTAFVGPSGAGKTTVFALIERFYEAVGGTVLVNGIDVLDWPLAGLRASIGYVEQDAPLLAGTLRDNLTCAAPDVTDDDIRDTLARVQLDALVDRLPDGLDASVGHRGNALSGGERQRVAIARALLRRPALLLLDEATSQLDAVNERVLRDVVADIARDTTVLVIAHRLSTVATADQIVVLEGGRVRRTGTHRELVEGDALYAELAATQLLAEPGARRPDASYGARRA</sequence>
<dbReference type="PANTHER" id="PTHR43394">
    <property type="entry name" value="ATP-DEPENDENT PERMEASE MDL1, MITOCHONDRIAL"/>
    <property type="match status" value="1"/>
</dbReference>
<dbReference type="InterPro" id="IPR011527">
    <property type="entry name" value="ABC1_TM_dom"/>
</dbReference>